<evidence type="ECO:0000313" key="1">
    <source>
        <dbReference type="Proteomes" id="UP000887575"/>
    </source>
</evidence>
<sequence>MASRRCDQVQPMPCDCRMDHLRGTGNQCLFRCEAELISFTTDNGIPNLECSISANIYDINFRISMAQIGVFYDVIIKRPHPKEHTLCEGEWVEFFRILDKRESEQPTIRYEILDYQKIPSPTGWSMDGITINGLAKTNCSDTGSKHDIQMGSDRNVSILFNKLQWICGK</sequence>
<reference evidence="2" key="1">
    <citation type="submission" date="2024-02" db="UniProtKB">
        <authorList>
            <consortium name="WormBaseParasite"/>
        </authorList>
    </citation>
    <scope>IDENTIFICATION</scope>
</reference>
<dbReference type="WBParaSite" id="MBELARI_LOCUS8116">
    <property type="protein sequence ID" value="MBELARI_LOCUS8116"/>
    <property type="gene ID" value="MBELARI_LOCUS8116"/>
</dbReference>
<dbReference type="AlphaFoldDB" id="A0AAF3FLU2"/>
<dbReference type="Proteomes" id="UP000887575">
    <property type="component" value="Unassembled WGS sequence"/>
</dbReference>
<organism evidence="1 2">
    <name type="scientific">Mesorhabditis belari</name>
    <dbReference type="NCBI Taxonomy" id="2138241"/>
    <lineage>
        <taxon>Eukaryota</taxon>
        <taxon>Metazoa</taxon>
        <taxon>Ecdysozoa</taxon>
        <taxon>Nematoda</taxon>
        <taxon>Chromadorea</taxon>
        <taxon>Rhabditida</taxon>
        <taxon>Rhabditina</taxon>
        <taxon>Rhabditomorpha</taxon>
        <taxon>Rhabditoidea</taxon>
        <taxon>Rhabditidae</taxon>
        <taxon>Mesorhabditinae</taxon>
        <taxon>Mesorhabditis</taxon>
    </lineage>
</organism>
<protein>
    <submittedName>
        <fullName evidence="2">Uncharacterized protein</fullName>
    </submittedName>
</protein>
<proteinExistence type="predicted"/>
<accession>A0AAF3FLU2</accession>
<evidence type="ECO:0000313" key="2">
    <source>
        <dbReference type="WBParaSite" id="MBELARI_LOCUS8116"/>
    </source>
</evidence>
<name>A0AAF3FLU2_9BILA</name>
<keyword evidence="1" id="KW-1185">Reference proteome</keyword>